<keyword evidence="6 17" id="KW-0812">Transmembrane</keyword>
<evidence type="ECO:0000256" key="10">
    <source>
        <dbReference type="ARBA" id="ARBA00022927"/>
    </source>
</evidence>
<evidence type="ECO:0000256" key="9">
    <source>
        <dbReference type="ARBA" id="ARBA00022833"/>
    </source>
</evidence>
<dbReference type="PANTHER" id="PTHR12888:SF0">
    <property type="entry name" value="PEROXISOME ASSEMBLY PROTEIN 12"/>
    <property type="match status" value="1"/>
</dbReference>
<keyword evidence="19" id="KW-1185">Reference proteome</keyword>
<evidence type="ECO:0000256" key="15">
    <source>
        <dbReference type="PIRNR" id="PIRNR038074"/>
    </source>
</evidence>
<evidence type="ECO:0000256" key="3">
    <source>
        <dbReference type="ARBA" id="ARBA00008704"/>
    </source>
</evidence>
<evidence type="ECO:0000256" key="1">
    <source>
        <dbReference type="ARBA" id="ARBA00004585"/>
    </source>
</evidence>
<evidence type="ECO:0000256" key="7">
    <source>
        <dbReference type="ARBA" id="ARBA00022723"/>
    </source>
</evidence>
<sequence>MKLIKNLIIFALVKGGHKFVALNSNFDAFYLIFNSLLNFYYLKQYGSSFFEYFYGIKRVVKNTGTIPTSNAEVARSLLQIVFLPYIKEKVIAWKKKLSEESLVIQSKWKYFLLKSWPYILKAINIISITLQVMYLFGYVPIHNIEMLLAGVFYQKYSALDLKLMESRKLLFDSSNIFGRFINFIIGLFSKFGKILSFVLIGIQVLQYVQESNDGSLNSILNIFKTNSSGERKSDIQFPVKMLDETEALNLSKDQCPLCLKKRENDTVLSSSGYIFCYKCIRQYISKYGRCPVTSTPATLNQLVRLYL</sequence>
<evidence type="ECO:0000256" key="11">
    <source>
        <dbReference type="ARBA" id="ARBA00022989"/>
    </source>
</evidence>
<evidence type="ECO:0000256" key="14">
    <source>
        <dbReference type="ARBA" id="ARBA00029692"/>
    </source>
</evidence>
<keyword evidence="7" id="KW-0479">Metal-binding</keyword>
<keyword evidence="12 15" id="KW-0472">Membrane</keyword>
<feature type="domain" description="RING-type" evidence="18">
    <location>
        <begin position="255"/>
        <end position="292"/>
    </location>
</feature>
<dbReference type="STRING" id="174720.A0A0N5BHE1"/>
<dbReference type="GO" id="GO:0016558">
    <property type="term" value="P:protein import into peroxisome matrix"/>
    <property type="evidence" value="ECO:0007669"/>
    <property type="project" value="UniProtKB-UniRule"/>
</dbReference>
<proteinExistence type="inferred from homology"/>
<keyword evidence="8 16" id="KW-0863">Zinc-finger</keyword>
<keyword evidence="5" id="KW-0813">Transport</keyword>
<dbReference type="PROSITE" id="PS50089">
    <property type="entry name" value="ZF_RING_2"/>
    <property type="match status" value="1"/>
</dbReference>
<evidence type="ECO:0000256" key="17">
    <source>
        <dbReference type="SAM" id="Phobius"/>
    </source>
</evidence>
<organism evidence="19 20">
    <name type="scientific">Strongyloides papillosus</name>
    <name type="common">Intestinal threadworm</name>
    <dbReference type="NCBI Taxonomy" id="174720"/>
    <lineage>
        <taxon>Eukaryota</taxon>
        <taxon>Metazoa</taxon>
        <taxon>Ecdysozoa</taxon>
        <taxon>Nematoda</taxon>
        <taxon>Chromadorea</taxon>
        <taxon>Rhabditida</taxon>
        <taxon>Tylenchina</taxon>
        <taxon>Panagrolaimomorpha</taxon>
        <taxon>Strongyloidoidea</taxon>
        <taxon>Strongyloididae</taxon>
        <taxon>Strongyloides</taxon>
    </lineage>
</organism>
<dbReference type="WBParaSite" id="SPAL_0000538300.1">
    <property type="protein sequence ID" value="SPAL_0000538300.1"/>
    <property type="gene ID" value="SPAL_0000538300"/>
</dbReference>
<dbReference type="Gene3D" id="3.30.40.10">
    <property type="entry name" value="Zinc/RING finger domain, C3HC4 (zinc finger)"/>
    <property type="match status" value="1"/>
</dbReference>
<protein>
    <recommendedName>
        <fullName evidence="4 15">Peroxisome assembly protein 12</fullName>
    </recommendedName>
    <alternativeName>
        <fullName evidence="14 15">Peroxin-12</fullName>
    </alternativeName>
</protein>
<dbReference type="Proteomes" id="UP000046392">
    <property type="component" value="Unplaced"/>
</dbReference>
<keyword evidence="9" id="KW-0862">Zinc</keyword>
<dbReference type="Pfam" id="PF04757">
    <property type="entry name" value="Pex2_Pex12"/>
    <property type="match status" value="1"/>
</dbReference>
<keyword evidence="11 17" id="KW-1133">Transmembrane helix</keyword>
<dbReference type="InterPro" id="IPR001841">
    <property type="entry name" value="Znf_RING"/>
</dbReference>
<feature type="transmembrane region" description="Helical" evidence="17">
    <location>
        <begin position="118"/>
        <end position="139"/>
    </location>
</feature>
<reference evidence="20" key="1">
    <citation type="submission" date="2017-02" db="UniProtKB">
        <authorList>
            <consortium name="WormBaseParasite"/>
        </authorList>
    </citation>
    <scope>IDENTIFICATION</scope>
</reference>
<evidence type="ECO:0000313" key="19">
    <source>
        <dbReference type="Proteomes" id="UP000046392"/>
    </source>
</evidence>
<dbReference type="InterPro" id="IPR017375">
    <property type="entry name" value="PEX12"/>
</dbReference>
<comment type="subcellular location">
    <subcellularLocation>
        <location evidence="1">Peroxisome membrane</location>
        <topology evidence="1">Multi-pass membrane protein</topology>
    </subcellularLocation>
</comment>
<evidence type="ECO:0000256" key="8">
    <source>
        <dbReference type="ARBA" id="ARBA00022771"/>
    </source>
</evidence>
<dbReference type="InterPro" id="IPR006845">
    <property type="entry name" value="Pex_N"/>
</dbReference>
<dbReference type="SUPFAM" id="SSF57850">
    <property type="entry name" value="RING/U-box"/>
    <property type="match status" value="1"/>
</dbReference>
<evidence type="ECO:0000256" key="2">
    <source>
        <dbReference type="ARBA" id="ARBA00004906"/>
    </source>
</evidence>
<evidence type="ECO:0000256" key="16">
    <source>
        <dbReference type="PROSITE-ProRule" id="PRU00175"/>
    </source>
</evidence>
<evidence type="ECO:0000256" key="5">
    <source>
        <dbReference type="ARBA" id="ARBA00022448"/>
    </source>
</evidence>
<dbReference type="GO" id="GO:1990429">
    <property type="term" value="C:peroxisomal importomer complex"/>
    <property type="evidence" value="ECO:0007669"/>
    <property type="project" value="TreeGrafter"/>
</dbReference>
<dbReference type="GO" id="GO:0005778">
    <property type="term" value="C:peroxisomal membrane"/>
    <property type="evidence" value="ECO:0007669"/>
    <property type="project" value="UniProtKB-SubCell"/>
</dbReference>
<dbReference type="AlphaFoldDB" id="A0A0N5BHE1"/>
<dbReference type="SMART" id="SM00184">
    <property type="entry name" value="RING"/>
    <property type="match status" value="1"/>
</dbReference>
<comment type="similarity">
    <text evidence="3 15">Belongs to the pex2/pex10/pex12 family.</text>
</comment>
<keyword evidence="13 15" id="KW-0576">Peroxisome</keyword>
<evidence type="ECO:0000256" key="6">
    <source>
        <dbReference type="ARBA" id="ARBA00022692"/>
    </source>
</evidence>
<dbReference type="CDD" id="cd16451">
    <property type="entry name" value="mRING_PEX12"/>
    <property type="match status" value="1"/>
</dbReference>
<feature type="transmembrane region" description="Helical" evidence="17">
    <location>
        <begin position="180"/>
        <end position="202"/>
    </location>
</feature>
<keyword evidence="10" id="KW-0653">Protein transport</keyword>
<comment type="function">
    <text evidence="15">Component of a retrotranslocation channel required for peroxisome organization by mediating export of the PEX5 receptor from peroxisomes to the cytosol, thereby promoting PEX5 recycling.</text>
</comment>
<dbReference type="PIRSF" id="PIRSF038074">
    <property type="entry name" value="Peroxisome_assembly_p12"/>
    <property type="match status" value="1"/>
</dbReference>
<dbReference type="GO" id="GO:0004842">
    <property type="term" value="F:ubiquitin-protein transferase activity"/>
    <property type="evidence" value="ECO:0007669"/>
    <property type="project" value="TreeGrafter"/>
</dbReference>
<evidence type="ECO:0000256" key="12">
    <source>
        <dbReference type="ARBA" id="ARBA00023136"/>
    </source>
</evidence>
<evidence type="ECO:0000256" key="4">
    <source>
        <dbReference type="ARBA" id="ARBA00018980"/>
    </source>
</evidence>
<evidence type="ECO:0000313" key="20">
    <source>
        <dbReference type="WBParaSite" id="SPAL_0000538300.1"/>
    </source>
</evidence>
<evidence type="ECO:0000259" key="18">
    <source>
        <dbReference type="PROSITE" id="PS50089"/>
    </source>
</evidence>
<dbReference type="GO" id="GO:0006513">
    <property type="term" value="P:protein monoubiquitination"/>
    <property type="evidence" value="ECO:0007669"/>
    <property type="project" value="TreeGrafter"/>
</dbReference>
<dbReference type="GO" id="GO:0008270">
    <property type="term" value="F:zinc ion binding"/>
    <property type="evidence" value="ECO:0007669"/>
    <property type="project" value="UniProtKB-KW"/>
</dbReference>
<dbReference type="InterPro" id="IPR013083">
    <property type="entry name" value="Znf_RING/FYVE/PHD"/>
</dbReference>
<comment type="pathway">
    <text evidence="2">Protein modification; protein ubiquitination.</text>
</comment>
<evidence type="ECO:0000256" key="13">
    <source>
        <dbReference type="ARBA" id="ARBA00023140"/>
    </source>
</evidence>
<accession>A0A0N5BHE1</accession>
<dbReference type="PANTHER" id="PTHR12888">
    <property type="entry name" value="PEROXISOME ASSEMBLY PROTEIN 12 PEROXIN-12"/>
    <property type="match status" value="1"/>
</dbReference>
<name>A0A0N5BHE1_STREA</name>